<accession>A0A1I7WEN8</accession>
<dbReference type="AlphaFoldDB" id="A0A1I7WEN8"/>
<dbReference type="WBParaSite" id="Hba_03415">
    <property type="protein sequence ID" value="Hba_03415"/>
    <property type="gene ID" value="Hba_03415"/>
</dbReference>
<keyword evidence="1" id="KW-1185">Reference proteome</keyword>
<organism evidence="1 2">
    <name type="scientific">Heterorhabditis bacteriophora</name>
    <name type="common">Entomopathogenic nematode worm</name>
    <dbReference type="NCBI Taxonomy" id="37862"/>
    <lineage>
        <taxon>Eukaryota</taxon>
        <taxon>Metazoa</taxon>
        <taxon>Ecdysozoa</taxon>
        <taxon>Nematoda</taxon>
        <taxon>Chromadorea</taxon>
        <taxon>Rhabditida</taxon>
        <taxon>Rhabditina</taxon>
        <taxon>Rhabditomorpha</taxon>
        <taxon>Strongyloidea</taxon>
        <taxon>Heterorhabditidae</taxon>
        <taxon>Heterorhabditis</taxon>
    </lineage>
</organism>
<evidence type="ECO:0000313" key="1">
    <source>
        <dbReference type="Proteomes" id="UP000095283"/>
    </source>
</evidence>
<protein>
    <submittedName>
        <fullName evidence="2">Neur_chan_LBD domain-containing protein</fullName>
    </submittedName>
</protein>
<name>A0A1I7WEN8_HETBA</name>
<reference evidence="2" key="1">
    <citation type="submission" date="2016-11" db="UniProtKB">
        <authorList>
            <consortium name="WormBaseParasite"/>
        </authorList>
    </citation>
    <scope>IDENTIFICATION</scope>
</reference>
<proteinExistence type="predicted"/>
<evidence type="ECO:0000313" key="2">
    <source>
        <dbReference type="WBParaSite" id="Hba_03415"/>
    </source>
</evidence>
<dbReference type="Proteomes" id="UP000095283">
    <property type="component" value="Unplaced"/>
</dbReference>
<sequence length="178" mass="21131">MSGLFGLLCLHIFTYNDSWTKQRLIVRKVELAIHTQVHYLLIAEICIYLDERWTSTFLWCQLHDVDWSREIMKPIQRRCNPIHIDQYGLLFSLKLKIWAFVFQTIVFKNWKHQFDCSFWKADVYHDFNETPYPTGYTDNPYAKLQKLTVVQSISLLIAISDRGIIFIARIDPEKTTAP</sequence>